<comment type="subcellular location">
    <subcellularLocation>
        <location evidence="1">Mitochondrion membrane</location>
    </subcellularLocation>
</comment>
<dbReference type="HOGENOM" id="CLU_172736_1_2_1"/>
<dbReference type="GeneID" id="8199436"/>
<reference evidence="4 5" key="1">
    <citation type="journal article" date="2009" name="Nat. Biotechnol.">
        <title>Genome sequence of the recombinant protein production host Pichia pastoris.</title>
        <authorList>
            <person name="De Schutter K."/>
            <person name="Lin Y.C."/>
            <person name="Tiels P."/>
            <person name="Van Hecke A."/>
            <person name="Glinka S."/>
            <person name="Weber-Lehmann J."/>
            <person name="Rouze P."/>
            <person name="Van de Peer Y."/>
            <person name="Callewaert N."/>
        </authorList>
    </citation>
    <scope>NUCLEOTIDE SEQUENCE [LARGE SCALE GENOMIC DNA]</scope>
    <source>
        <strain evidence="5">GS115 / ATCC 20864</strain>
    </source>
</reference>
<proteinExistence type="predicted"/>
<dbReference type="PANTHER" id="PTHR28074:SF1">
    <property type="entry name" value="ATP SYNTHASE SUBUNIT K, MITOCHONDRIAL"/>
    <property type="match status" value="1"/>
</dbReference>
<dbReference type="PANTHER" id="PTHR28074">
    <property type="entry name" value="ATP SYNTHASE SUBUNIT K, MITOCHONDRIAL"/>
    <property type="match status" value="1"/>
</dbReference>
<evidence type="ECO:0000313" key="4">
    <source>
        <dbReference type="EMBL" id="CAY70118.1"/>
    </source>
</evidence>
<dbReference type="Pfam" id="PF11022">
    <property type="entry name" value="ATP19"/>
    <property type="match status" value="1"/>
</dbReference>
<dbReference type="FunCoup" id="C4R3Q2">
    <property type="interactions" value="88"/>
</dbReference>
<dbReference type="InterPro" id="IPR021278">
    <property type="entry name" value="ATP19"/>
</dbReference>
<dbReference type="AlphaFoldDB" id="C4R3Q2"/>
<evidence type="ECO:0008006" key="6">
    <source>
        <dbReference type="Google" id="ProtNLM"/>
    </source>
</evidence>
<evidence type="ECO:0000256" key="3">
    <source>
        <dbReference type="ARBA" id="ARBA00023136"/>
    </source>
</evidence>
<dbReference type="GO" id="GO:0015986">
    <property type="term" value="P:proton motive force-driven ATP synthesis"/>
    <property type="evidence" value="ECO:0007669"/>
    <property type="project" value="EnsemblFungi"/>
</dbReference>
<dbReference type="GO" id="GO:0065003">
    <property type="term" value="P:protein-containing complex assembly"/>
    <property type="evidence" value="ECO:0007669"/>
    <property type="project" value="EnsemblFungi"/>
</dbReference>
<keyword evidence="2" id="KW-0496">Mitochondrion</keyword>
<keyword evidence="3" id="KW-0472">Membrane</keyword>
<accession>C4R3Q2</accession>
<dbReference type="GO" id="GO:0045259">
    <property type="term" value="C:proton-transporting ATP synthase complex"/>
    <property type="evidence" value="ECO:0007669"/>
    <property type="project" value="EnsemblFungi"/>
</dbReference>
<protein>
    <recommendedName>
        <fullName evidence="6">ATP synthase subunit K, mitochondrial</fullName>
    </recommendedName>
</protein>
<keyword evidence="5" id="KW-1185">Reference proteome</keyword>
<dbReference type="eggNOG" id="ENOG502S99W">
    <property type="taxonomic scope" value="Eukaryota"/>
</dbReference>
<gene>
    <name evidence="4" type="ordered locus">PAS_chr3_0161</name>
</gene>
<evidence type="ECO:0000256" key="2">
    <source>
        <dbReference type="ARBA" id="ARBA00023128"/>
    </source>
</evidence>
<dbReference type="GO" id="GO:0005743">
    <property type="term" value="C:mitochondrial inner membrane"/>
    <property type="evidence" value="ECO:0007669"/>
    <property type="project" value="EnsemblFungi"/>
</dbReference>
<dbReference type="KEGG" id="ppa:PAS_chr3_0161"/>
<dbReference type="RefSeq" id="XP_002492367.1">
    <property type="nucleotide sequence ID" value="XM_002492322.1"/>
</dbReference>
<dbReference type="STRING" id="644223.C4R3Q2"/>
<dbReference type="OMA" id="FQPHQLA"/>
<organism evidence="4 5">
    <name type="scientific">Komagataella phaffii (strain GS115 / ATCC 20864)</name>
    <name type="common">Yeast</name>
    <name type="synonym">Pichia pastoris</name>
    <dbReference type="NCBI Taxonomy" id="644223"/>
    <lineage>
        <taxon>Eukaryota</taxon>
        <taxon>Fungi</taxon>
        <taxon>Dikarya</taxon>
        <taxon>Ascomycota</taxon>
        <taxon>Saccharomycotina</taxon>
        <taxon>Pichiomycetes</taxon>
        <taxon>Pichiales</taxon>
        <taxon>Pichiaceae</taxon>
        <taxon>Komagataella</taxon>
    </lineage>
</organism>
<evidence type="ECO:0000313" key="5">
    <source>
        <dbReference type="Proteomes" id="UP000000314"/>
    </source>
</evidence>
<name>C4R3Q2_KOMPG</name>
<sequence length="67" mass="7229">MGAAYTILGKTFQPHQLALATIGLVTLLAIPKPGGAKKETTPQINASSPEEEAFIKEYLAKHDQKHD</sequence>
<dbReference type="InParanoid" id="C4R3Q2"/>
<dbReference type="Proteomes" id="UP000000314">
    <property type="component" value="Chromosome 3"/>
</dbReference>
<evidence type="ECO:0000256" key="1">
    <source>
        <dbReference type="ARBA" id="ARBA00004325"/>
    </source>
</evidence>
<dbReference type="OrthoDB" id="3979367at2759"/>
<dbReference type="EMBL" id="FN392321">
    <property type="protein sequence ID" value="CAY70118.1"/>
    <property type="molecule type" value="Genomic_DNA"/>
</dbReference>